<dbReference type="InterPro" id="IPR050595">
    <property type="entry name" value="Bact_response_regulator"/>
</dbReference>
<reference evidence="4 5" key="1">
    <citation type="submission" date="2019-03" db="EMBL/GenBank/DDBJ databases">
        <title>Metabolic potential of uncultured bacteria and archaea associated with petroleum seepage in deep-sea sediments.</title>
        <authorList>
            <person name="Dong X."/>
            <person name="Hubert C."/>
        </authorList>
    </citation>
    <scope>NUCLEOTIDE SEQUENCE [LARGE SCALE GENOMIC DNA]</scope>
    <source>
        <strain evidence="4">E29_bin52</strain>
    </source>
</reference>
<evidence type="ECO:0000256" key="1">
    <source>
        <dbReference type="ARBA" id="ARBA00022553"/>
    </source>
</evidence>
<feature type="modified residue" description="4-aspartylphosphate" evidence="2">
    <location>
        <position position="52"/>
    </location>
</feature>
<dbReference type="SUPFAM" id="SSF52172">
    <property type="entry name" value="CheY-like"/>
    <property type="match status" value="1"/>
</dbReference>
<dbReference type="Proteomes" id="UP000319130">
    <property type="component" value="Unassembled WGS sequence"/>
</dbReference>
<evidence type="ECO:0000313" key="5">
    <source>
        <dbReference type="Proteomes" id="UP000319130"/>
    </source>
</evidence>
<dbReference type="InterPro" id="IPR001789">
    <property type="entry name" value="Sig_transdc_resp-reg_receiver"/>
</dbReference>
<organism evidence="4 5">
    <name type="scientific">Aerophobetes bacterium</name>
    <dbReference type="NCBI Taxonomy" id="2030807"/>
    <lineage>
        <taxon>Bacteria</taxon>
        <taxon>Candidatus Aerophobota</taxon>
    </lineage>
</organism>
<keyword evidence="1 2" id="KW-0597">Phosphoprotein</keyword>
<evidence type="ECO:0000313" key="4">
    <source>
        <dbReference type="EMBL" id="TET62962.1"/>
    </source>
</evidence>
<dbReference type="Gene3D" id="3.40.50.2300">
    <property type="match status" value="1"/>
</dbReference>
<dbReference type="AlphaFoldDB" id="A0A523W7H7"/>
<dbReference type="SMART" id="SM00448">
    <property type="entry name" value="REC"/>
    <property type="match status" value="1"/>
</dbReference>
<feature type="domain" description="Response regulatory" evidence="3">
    <location>
        <begin position="3"/>
        <end position="126"/>
    </location>
</feature>
<gene>
    <name evidence="4" type="ORF">E3J48_03375</name>
</gene>
<accession>A0A523W7H7</accession>
<dbReference type="PANTHER" id="PTHR44591">
    <property type="entry name" value="STRESS RESPONSE REGULATOR PROTEIN 1"/>
    <property type="match status" value="1"/>
</dbReference>
<name>A0A523W7H7_UNCAE</name>
<evidence type="ECO:0000256" key="2">
    <source>
        <dbReference type="PROSITE-ProRule" id="PRU00169"/>
    </source>
</evidence>
<dbReference type="Pfam" id="PF00072">
    <property type="entry name" value="Response_reg"/>
    <property type="match status" value="1"/>
</dbReference>
<comment type="caution">
    <text evidence="4">The sequence shown here is derived from an EMBL/GenBank/DDBJ whole genome shotgun (WGS) entry which is preliminary data.</text>
</comment>
<dbReference type="GO" id="GO:0000160">
    <property type="term" value="P:phosphorelay signal transduction system"/>
    <property type="evidence" value="ECO:0007669"/>
    <property type="project" value="InterPro"/>
</dbReference>
<dbReference type="PROSITE" id="PS50110">
    <property type="entry name" value="RESPONSE_REGULATORY"/>
    <property type="match status" value="1"/>
</dbReference>
<evidence type="ECO:0000259" key="3">
    <source>
        <dbReference type="PROSITE" id="PS50110"/>
    </source>
</evidence>
<dbReference type="EMBL" id="SOIZ01000143">
    <property type="protein sequence ID" value="TET62962.1"/>
    <property type="molecule type" value="Genomic_DNA"/>
</dbReference>
<dbReference type="PANTHER" id="PTHR44591:SF3">
    <property type="entry name" value="RESPONSE REGULATORY DOMAIN-CONTAINING PROTEIN"/>
    <property type="match status" value="1"/>
</dbReference>
<dbReference type="InterPro" id="IPR011006">
    <property type="entry name" value="CheY-like_superfamily"/>
</dbReference>
<protein>
    <submittedName>
        <fullName evidence="4">Response regulator</fullName>
    </submittedName>
</protein>
<sequence length="142" mass="16409">MTKILIVDDDPDIRIVTSTILRSRSYEVVEACNGEEALEKLKEEKPDLMLLDLLMPKMDGFAVAKELQSSRWREHHNMPILVMSSVREEASQRRYELETGHRLSADDYIEKPIEPFILLERVERLLSKGGRDAEANQDPSDR</sequence>
<proteinExistence type="predicted"/>